<keyword evidence="1" id="KW-0802">TPR repeat</keyword>
<dbReference type="Proteomes" id="UP001162164">
    <property type="component" value="Unassembled WGS sequence"/>
</dbReference>
<keyword evidence="3" id="KW-1133">Transmembrane helix</keyword>
<gene>
    <name evidence="4" type="ORF">NQ317_010812</name>
</gene>
<feature type="transmembrane region" description="Helical" evidence="3">
    <location>
        <begin position="78"/>
        <end position="99"/>
    </location>
</feature>
<dbReference type="PANTHER" id="PTHR44809:SF1">
    <property type="entry name" value="PROTEIN O-MANNOSYL-TRANSFERASE TMTC1"/>
    <property type="match status" value="1"/>
</dbReference>
<dbReference type="InterPro" id="IPR052943">
    <property type="entry name" value="TMTC_O-mannosyl-trnsfr"/>
</dbReference>
<evidence type="ECO:0000256" key="2">
    <source>
        <dbReference type="SAM" id="MobiDB-lite"/>
    </source>
</evidence>
<dbReference type="InterPro" id="IPR019734">
    <property type="entry name" value="TPR_rpt"/>
</dbReference>
<sequence length="497" mass="57180">MSNVAYNVLFLFSEPKAHADSIGFTAPRSSVHPCYKFTRYRWFCCGRKGVIYSQINSMGCILLVVYGVQILWNSYSNHRQSVACFVMLLLATGCLRTVVRNRDWRSRESLLRAGLLTLPHNAKMHYNYANFLRDSNRPELAKSHYHRSLKLWPTYASAHNNLGTLLSDDREAEQHFLAAIKYSADHVNAHYNLGQLYRRINRSSDSEHMLKRCIALEPRFTPAYIELVKLRGPNDRSISQLLKQVVELNPTDPYYGTTFGHWLRDKGMRYRNHVEALLHYWKSLRISPSYQEAIIGAAKLLIEKIWTEVPTFPTCHEQRDATNCPFHEMAEIVEKSASENNNFHFKKMGKIFMTTCFPIFQLMDSTCFIQPPKRRASAYSSTLPRASGKAWQLIMRIKKGNLLLSPHVYLQGWQLKSELSSKAKAYDNSPHFESPCLSPSSKTNNYSSEEEHVPNKWVRQGKNKTSGGATKQCKVQEKIEKPKPSPPFMVHHILDSA</sequence>
<keyword evidence="5" id="KW-1185">Reference proteome</keyword>
<feature type="region of interest" description="Disordered" evidence="2">
    <location>
        <begin position="430"/>
        <end position="488"/>
    </location>
</feature>
<feature type="repeat" description="TPR" evidence="1">
    <location>
        <begin position="187"/>
        <end position="220"/>
    </location>
</feature>
<feature type="transmembrane region" description="Helical" evidence="3">
    <location>
        <begin position="49"/>
        <end position="72"/>
    </location>
</feature>
<dbReference type="PANTHER" id="PTHR44809">
    <property type="match status" value="1"/>
</dbReference>
<keyword evidence="3" id="KW-0812">Transmembrane</keyword>
<dbReference type="InterPro" id="IPR011990">
    <property type="entry name" value="TPR-like_helical_dom_sf"/>
</dbReference>
<dbReference type="SMART" id="SM00028">
    <property type="entry name" value="TPR"/>
    <property type="match status" value="3"/>
</dbReference>
<dbReference type="EMBL" id="JAPWTJ010000250">
    <property type="protein sequence ID" value="KAJ8980601.1"/>
    <property type="molecule type" value="Genomic_DNA"/>
</dbReference>
<organism evidence="4 5">
    <name type="scientific">Molorchus minor</name>
    <dbReference type="NCBI Taxonomy" id="1323400"/>
    <lineage>
        <taxon>Eukaryota</taxon>
        <taxon>Metazoa</taxon>
        <taxon>Ecdysozoa</taxon>
        <taxon>Arthropoda</taxon>
        <taxon>Hexapoda</taxon>
        <taxon>Insecta</taxon>
        <taxon>Pterygota</taxon>
        <taxon>Neoptera</taxon>
        <taxon>Endopterygota</taxon>
        <taxon>Coleoptera</taxon>
        <taxon>Polyphaga</taxon>
        <taxon>Cucujiformia</taxon>
        <taxon>Chrysomeloidea</taxon>
        <taxon>Cerambycidae</taxon>
        <taxon>Lamiinae</taxon>
        <taxon>Monochamini</taxon>
        <taxon>Molorchus</taxon>
    </lineage>
</organism>
<dbReference type="Pfam" id="PF13181">
    <property type="entry name" value="TPR_8"/>
    <property type="match status" value="1"/>
</dbReference>
<evidence type="ECO:0000256" key="3">
    <source>
        <dbReference type="SAM" id="Phobius"/>
    </source>
</evidence>
<evidence type="ECO:0000313" key="5">
    <source>
        <dbReference type="Proteomes" id="UP001162164"/>
    </source>
</evidence>
<evidence type="ECO:0000256" key="1">
    <source>
        <dbReference type="PROSITE-ProRule" id="PRU00339"/>
    </source>
</evidence>
<keyword evidence="3" id="KW-0472">Membrane</keyword>
<comment type="caution">
    <text evidence="4">The sequence shown here is derived from an EMBL/GenBank/DDBJ whole genome shotgun (WGS) entry which is preliminary data.</text>
</comment>
<evidence type="ECO:0000313" key="4">
    <source>
        <dbReference type="EMBL" id="KAJ8980601.1"/>
    </source>
</evidence>
<dbReference type="PROSITE" id="PS50005">
    <property type="entry name" value="TPR"/>
    <property type="match status" value="1"/>
</dbReference>
<accession>A0ABQ9JQP4</accession>
<feature type="compositionally biased region" description="Polar residues" evidence="2">
    <location>
        <begin position="437"/>
        <end position="447"/>
    </location>
</feature>
<name>A0ABQ9JQP4_9CUCU</name>
<proteinExistence type="predicted"/>
<reference evidence="4" key="1">
    <citation type="journal article" date="2023" name="Insect Mol. Biol.">
        <title>Genome sequencing provides insights into the evolution of gene families encoding plant cell wall-degrading enzymes in longhorned beetles.</title>
        <authorList>
            <person name="Shin N.R."/>
            <person name="Okamura Y."/>
            <person name="Kirsch R."/>
            <person name="Pauchet Y."/>
        </authorList>
    </citation>
    <scope>NUCLEOTIDE SEQUENCE</scope>
    <source>
        <strain evidence="4">MMC_N1</strain>
    </source>
</reference>
<dbReference type="Gene3D" id="1.25.40.10">
    <property type="entry name" value="Tetratricopeptide repeat domain"/>
    <property type="match status" value="1"/>
</dbReference>
<protein>
    <submittedName>
        <fullName evidence="4">Uncharacterized protein</fullName>
    </submittedName>
</protein>
<feature type="compositionally biased region" description="Basic and acidic residues" evidence="2">
    <location>
        <begin position="474"/>
        <end position="483"/>
    </location>
</feature>
<dbReference type="SUPFAM" id="SSF48452">
    <property type="entry name" value="TPR-like"/>
    <property type="match status" value="1"/>
</dbReference>